<evidence type="ECO:0000259" key="3">
    <source>
        <dbReference type="Pfam" id="PF09976"/>
    </source>
</evidence>
<organism evidence="4">
    <name type="scientific">mine drainage metagenome</name>
    <dbReference type="NCBI Taxonomy" id="410659"/>
    <lineage>
        <taxon>unclassified sequences</taxon>
        <taxon>metagenomes</taxon>
        <taxon>ecological metagenomes</taxon>
    </lineage>
</organism>
<keyword evidence="2" id="KW-1133">Transmembrane helix</keyword>
<feature type="domain" description="Ancillary SecYEG translocon subunit/Cell division coordinator CpoB TPR" evidence="3">
    <location>
        <begin position="34"/>
        <end position="174"/>
    </location>
</feature>
<evidence type="ECO:0000313" key="4">
    <source>
        <dbReference type="EMBL" id="OIR06455.1"/>
    </source>
</evidence>
<protein>
    <recommendedName>
        <fullName evidence="3">Ancillary SecYEG translocon subunit/Cell division coordinator CpoB TPR domain-containing protein</fullName>
    </recommendedName>
</protein>
<dbReference type="InterPro" id="IPR018704">
    <property type="entry name" value="SecYEG/CpoB_TPR"/>
</dbReference>
<evidence type="ECO:0000256" key="1">
    <source>
        <dbReference type="SAM" id="MobiDB-lite"/>
    </source>
</evidence>
<gene>
    <name evidence="4" type="ORF">GALL_113720</name>
</gene>
<feature type="region of interest" description="Disordered" evidence="1">
    <location>
        <begin position="1"/>
        <end position="20"/>
    </location>
</feature>
<feature type="transmembrane region" description="Helical" evidence="2">
    <location>
        <begin position="41"/>
        <end position="62"/>
    </location>
</feature>
<dbReference type="InterPro" id="IPR019734">
    <property type="entry name" value="TPR_rpt"/>
</dbReference>
<keyword evidence="2" id="KW-0812">Transmembrane</keyword>
<dbReference type="Gene3D" id="1.25.40.10">
    <property type="entry name" value="Tetratricopeptide repeat domain"/>
    <property type="match status" value="1"/>
</dbReference>
<dbReference type="PROSITE" id="PS50005">
    <property type="entry name" value="TPR"/>
    <property type="match status" value="1"/>
</dbReference>
<dbReference type="EMBL" id="MLJW01000043">
    <property type="protein sequence ID" value="OIR06455.1"/>
    <property type="molecule type" value="Genomic_DNA"/>
</dbReference>
<reference evidence="4" key="1">
    <citation type="submission" date="2016-10" db="EMBL/GenBank/DDBJ databases">
        <title>Sequence of Gallionella enrichment culture.</title>
        <authorList>
            <person name="Poehlein A."/>
            <person name="Muehling M."/>
            <person name="Daniel R."/>
        </authorList>
    </citation>
    <scope>NUCLEOTIDE SEQUENCE</scope>
</reference>
<dbReference type="InterPro" id="IPR011990">
    <property type="entry name" value="TPR-like_helical_dom_sf"/>
</dbReference>
<proteinExistence type="predicted"/>
<dbReference type="AlphaFoldDB" id="A0A1J5SDJ0"/>
<dbReference type="Pfam" id="PF09976">
    <property type="entry name" value="TPR_21"/>
    <property type="match status" value="1"/>
</dbReference>
<feature type="compositionally biased region" description="Low complexity" evidence="1">
    <location>
        <begin position="1"/>
        <end position="18"/>
    </location>
</feature>
<accession>A0A1J5SDJ0</accession>
<keyword evidence="2" id="KW-0472">Membrane</keyword>
<comment type="caution">
    <text evidence="4">The sequence shown here is derived from an EMBL/GenBank/DDBJ whole genome shotgun (WGS) entry which is preliminary data.</text>
</comment>
<dbReference type="SUPFAM" id="SSF48452">
    <property type="entry name" value="TPR-like"/>
    <property type="match status" value="1"/>
</dbReference>
<name>A0A1J5SDJ0_9ZZZZ</name>
<evidence type="ECO:0000256" key="2">
    <source>
        <dbReference type="SAM" id="Phobius"/>
    </source>
</evidence>
<sequence>MSTPASPSDPKAAAPAQSTTGHTAENFAESLQLFWLKYNKAIVTLCLVVLLGILGYGGYAWYAESQQRAIGREYAAAGDNIQKLQAFAAEHPDHALAGVALLRVADEDYAKGNYAASAGYYQKALPALAKQPFEARAKLGLAMSQLLGGQTSEGVAALQKIAADATQFKAVRAEAAYHLLRHYADIGKIDDANKAAEQVLQVDPSGLWAQRAMLLRASLGASAQPAAAAKTGADTGVKLTIPGN</sequence>